<protein>
    <submittedName>
        <fullName evidence="1">Uncharacterized protein</fullName>
    </submittedName>
</protein>
<organism evidence="1">
    <name type="scientific">marine sediment metagenome</name>
    <dbReference type="NCBI Taxonomy" id="412755"/>
    <lineage>
        <taxon>unclassified sequences</taxon>
        <taxon>metagenomes</taxon>
        <taxon>ecological metagenomes</taxon>
    </lineage>
</organism>
<gene>
    <name evidence="1" type="ORF">S01H4_43651</name>
</gene>
<evidence type="ECO:0000313" key="1">
    <source>
        <dbReference type="EMBL" id="GAH00586.1"/>
    </source>
</evidence>
<reference evidence="1" key="1">
    <citation type="journal article" date="2014" name="Front. Microbiol.">
        <title>High frequency of phylogenetically diverse reductive dehalogenase-homologous genes in deep subseafloor sedimentary metagenomes.</title>
        <authorList>
            <person name="Kawai M."/>
            <person name="Futagami T."/>
            <person name="Toyoda A."/>
            <person name="Takaki Y."/>
            <person name="Nishi S."/>
            <person name="Hori S."/>
            <person name="Arai W."/>
            <person name="Tsubouchi T."/>
            <person name="Morono Y."/>
            <person name="Uchiyama I."/>
            <person name="Ito T."/>
            <person name="Fujiyama A."/>
            <person name="Inagaki F."/>
            <person name="Takami H."/>
        </authorList>
    </citation>
    <scope>NUCLEOTIDE SEQUENCE</scope>
    <source>
        <strain evidence="1">Expedition CK06-06</strain>
    </source>
</reference>
<proteinExistence type="predicted"/>
<accession>X1BXQ4</accession>
<dbReference type="EMBL" id="BART01024099">
    <property type="protein sequence ID" value="GAH00586.1"/>
    <property type="molecule type" value="Genomic_DNA"/>
</dbReference>
<comment type="caution">
    <text evidence="1">The sequence shown here is derived from an EMBL/GenBank/DDBJ whole genome shotgun (WGS) entry which is preliminary data.</text>
</comment>
<dbReference type="AlphaFoldDB" id="X1BXQ4"/>
<name>X1BXQ4_9ZZZZ</name>
<sequence>ILLLLFIGKPIDAIYKKEMREIQPKSEPSQKVQLIEEKQKEITEKM</sequence>
<feature type="non-terminal residue" evidence="1">
    <location>
        <position position="1"/>
    </location>
</feature>